<comment type="caution">
    <text evidence="2">The sequence shown here is derived from an EMBL/GenBank/DDBJ whole genome shotgun (WGS) entry which is preliminary data.</text>
</comment>
<evidence type="ECO:0000313" key="3">
    <source>
        <dbReference type="Proteomes" id="UP001549119"/>
    </source>
</evidence>
<keyword evidence="1" id="KW-0812">Transmembrane</keyword>
<name>A0ABV2NUA7_9HYPH</name>
<keyword evidence="1" id="KW-1133">Transmembrane helix</keyword>
<proteinExistence type="predicted"/>
<sequence length="50" mass="5285">MVPSISHYGNSGVRGPVYSGFGSEPSVGFFLMEAGLIALFIAGLVLRARR</sequence>
<feature type="transmembrane region" description="Helical" evidence="1">
    <location>
        <begin position="27"/>
        <end position="46"/>
    </location>
</feature>
<evidence type="ECO:0000256" key="1">
    <source>
        <dbReference type="SAM" id="Phobius"/>
    </source>
</evidence>
<dbReference type="RefSeq" id="WP_209651121.1">
    <property type="nucleotide sequence ID" value="NZ_JBEPNV010000005.1"/>
</dbReference>
<keyword evidence="1" id="KW-0472">Membrane</keyword>
<dbReference type="Proteomes" id="UP001549119">
    <property type="component" value="Unassembled WGS sequence"/>
</dbReference>
<keyword evidence="3" id="KW-1185">Reference proteome</keyword>
<organism evidence="2 3">
    <name type="scientific">Methylobacterium radiotolerans</name>
    <dbReference type="NCBI Taxonomy" id="31998"/>
    <lineage>
        <taxon>Bacteria</taxon>
        <taxon>Pseudomonadati</taxon>
        <taxon>Pseudomonadota</taxon>
        <taxon>Alphaproteobacteria</taxon>
        <taxon>Hyphomicrobiales</taxon>
        <taxon>Methylobacteriaceae</taxon>
        <taxon>Methylobacterium</taxon>
    </lineage>
</organism>
<protein>
    <submittedName>
        <fullName evidence="2">Uncharacterized protein</fullName>
    </submittedName>
</protein>
<reference evidence="2 3" key="1">
    <citation type="submission" date="2024-06" db="EMBL/GenBank/DDBJ databases">
        <title>Genomics of switchgrass bacterial isolates.</title>
        <authorList>
            <person name="Shade A."/>
        </authorList>
    </citation>
    <scope>NUCLEOTIDE SEQUENCE [LARGE SCALE GENOMIC DNA]</scope>
    <source>
        <strain evidence="2 3">PvP084</strain>
    </source>
</reference>
<gene>
    <name evidence="2" type="ORF">ABIC20_007391</name>
</gene>
<evidence type="ECO:0000313" key="2">
    <source>
        <dbReference type="EMBL" id="MET3870006.1"/>
    </source>
</evidence>
<dbReference type="EMBL" id="JBEPNW010000008">
    <property type="protein sequence ID" value="MET3870006.1"/>
    <property type="molecule type" value="Genomic_DNA"/>
</dbReference>
<accession>A0ABV2NUA7</accession>